<name>A0A804QXY6_MAIZE</name>
<keyword evidence="3" id="KW-1185">Reference proteome</keyword>
<reference evidence="2" key="3">
    <citation type="submission" date="2021-05" db="UniProtKB">
        <authorList>
            <consortium name="EnsemblPlants"/>
        </authorList>
    </citation>
    <scope>IDENTIFICATION</scope>
    <source>
        <strain evidence="2">cv. B73</strain>
    </source>
</reference>
<proteinExistence type="predicted"/>
<feature type="region of interest" description="Disordered" evidence="1">
    <location>
        <begin position="134"/>
        <end position="174"/>
    </location>
</feature>
<feature type="compositionally biased region" description="Basic and acidic residues" evidence="1">
    <location>
        <begin position="136"/>
        <end position="160"/>
    </location>
</feature>
<reference evidence="3" key="1">
    <citation type="journal article" date="2009" name="Science">
        <title>The B73 maize genome: complexity, diversity, and dynamics.</title>
        <authorList>
            <person name="Schnable P.S."/>
            <person name="Ware D."/>
            <person name="Fulton R.S."/>
            <person name="Stein J.C."/>
            <person name="Wei F."/>
            <person name="Pasternak S."/>
            <person name="Liang C."/>
            <person name="Zhang J."/>
            <person name="Fulton L."/>
            <person name="Graves T.A."/>
            <person name="Minx P."/>
            <person name="Reily A.D."/>
            <person name="Courtney L."/>
            <person name="Kruchowski S.S."/>
            <person name="Tomlinson C."/>
            <person name="Strong C."/>
            <person name="Delehaunty K."/>
            <person name="Fronick C."/>
            <person name="Courtney B."/>
            <person name="Rock S.M."/>
            <person name="Belter E."/>
            <person name="Du F."/>
            <person name="Kim K."/>
            <person name="Abbott R.M."/>
            <person name="Cotton M."/>
            <person name="Levy A."/>
            <person name="Marchetto P."/>
            <person name="Ochoa K."/>
            <person name="Jackson S.M."/>
            <person name="Gillam B."/>
            <person name="Chen W."/>
            <person name="Yan L."/>
            <person name="Higginbotham J."/>
            <person name="Cardenas M."/>
            <person name="Waligorski J."/>
            <person name="Applebaum E."/>
            <person name="Phelps L."/>
            <person name="Falcone J."/>
            <person name="Kanchi K."/>
            <person name="Thane T."/>
            <person name="Scimone A."/>
            <person name="Thane N."/>
            <person name="Henke J."/>
            <person name="Wang T."/>
            <person name="Ruppert J."/>
            <person name="Shah N."/>
            <person name="Rotter K."/>
            <person name="Hodges J."/>
            <person name="Ingenthron E."/>
            <person name="Cordes M."/>
            <person name="Kohlberg S."/>
            <person name="Sgro J."/>
            <person name="Delgado B."/>
            <person name="Mead K."/>
            <person name="Chinwalla A."/>
            <person name="Leonard S."/>
            <person name="Crouse K."/>
            <person name="Collura K."/>
            <person name="Kudrna D."/>
            <person name="Currie J."/>
            <person name="He R."/>
            <person name="Angelova A."/>
            <person name="Rajasekar S."/>
            <person name="Mueller T."/>
            <person name="Lomeli R."/>
            <person name="Scara G."/>
            <person name="Ko A."/>
            <person name="Delaney K."/>
            <person name="Wissotski M."/>
            <person name="Lopez G."/>
            <person name="Campos D."/>
            <person name="Braidotti M."/>
            <person name="Ashley E."/>
            <person name="Golser W."/>
            <person name="Kim H."/>
            <person name="Lee S."/>
            <person name="Lin J."/>
            <person name="Dujmic Z."/>
            <person name="Kim W."/>
            <person name="Talag J."/>
            <person name="Zuccolo A."/>
            <person name="Fan C."/>
            <person name="Sebastian A."/>
            <person name="Kramer M."/>
            <person name="Spiegel L."/>
            <person name="Nascimento L."/>
            <person name="Zutavern T."/>
            <person name="Miller B."/>
            <person name="Ambroise C."/>
            <person name="Muller S."/>
            <person name="Spooner W."/>
            <person name="Narechania A."/>
            <person name="Ren L."/>
            <person name="Wei S."/>
            <person name="Kumari S."/>
            <person name="Faga B."/>
            <person name="Levy M.J."/>
            <person name="McMahan L."/>
            <person name="Van Buren P."/>
            <person name="Vaughn M.W."/>
            <person name="Ying K."/>
            <person name="Yeh C.-T."/>
            <person name="Emrich S.J."/>
            <person name="Jia Y."/>
            <person name="Kalyanaraman A."/>
            <person name="Hsia A.-P."/>
            <person name="Barbazuk W.B."/>
            <person name="Baucom R.S."/>
            <person name="Brutnell T.P."/>
            <person name="Carpita N.C."/>
            <person name="Chaparro C."/>
            <person name="Chia J.-M."/>
            <person name="Deragon J.-M."/>
            <person name="Estill J.C."/>
            <person name="Fu Y."/>
            <person name="Jeddeloh J.A."/>
            <person name="Han Y."/>
            <person name="Lee H."/>
            <person name="Li P."/>
            <person name="Lisch D.R."/>
            <person name="Liu S."/>
            <person name="Liu Z."/>
            <person name="Nagel D.H."/>
            <person name="McCann M.C."/>
            <person name="SanMiguel P."/>
            <person name="Myers A.M."/>
            <person name="Nettleton D."/>
            <person name="Nguyen J."/>
            <person name="Penning B.W."/>
            <person name="Ponnala L."/>
            <person name="Schneider K.L."/>
            <person name="Schwartz D.C."/>
            <person name="Sharma A."/>
            <person name="Soderlund C."/>
            <person name="Springer N.M."/>
            <person name="Sun Q."/>
            <person name="Wang H."/>
            <person name="Waterman M."/>
            <person name="Westerman R."/>
            <person name="Wolfgruber T.K."/>
            <person name="Yang L."/>
            <person name="Yu Y."/>
            <person name="Zhang L."/>
            <person name="Zhou S."/>
            <person name="Zhu Q."/>
            <person name="Bennetzen J.L."/>
            <person name="Dawe R.K."/>
            <person name="Jiang J."/>
            <person name="Jiang N."/>
            <person name="Presting G.G."/>
            <person name="Wessler S.R."/>
            <person name="Aluru S."/>
            <person name="Martienssen R.A."/>
            <person name="Clifton S.W."/>
            <person name="McCombie W.R."/>
            <person name="Wing R.A."/>
            <person name="Wilson R.K."/>
        </authorList>
    </citation>
    <scope>NUCLEOTIDE SEQUENCE [LARGE SCALE GENOMIC DNA]</scope>
    <source>
        <strain evidence="3">cv. B73</strain>
    </source>
</reference>
<dbReference type="InParanoid" id="A0A804QXY6"/>
<dbReference type="Gramene" id="Zm00001eb363510_T001">
    <property type="protein sequence ID" value="Zm00001eb363510_P001"/>
    <property type="gene ID" value="Zm00001eb363510"/>
</dbReference>
<evidence type="ECO:0000313" key="2">
    <source>
        <dbReference type="EnsemblPlants" id="Zm00001eb363510_P001"/>
    </source>
</evidence>
<dbReference type="AlphaFoldDB" id="A0A804QXY6"/>
<reference evidence="2" key="2">
    <citation type="submission" date="2019-07" db="EMBL/GenBank/DDBJ databases">
        <authorList>
            <person name="Seetharam A."/>
            <person name="Woodhouse M."/>
            <person name="Cannon E."/>
        </authorList>
    </citation>
    <scope>NUCLEOTIDE SEQUENCE [LARGE SCALE GENOMIC DNA]</scope>
    <source>
        <strain evidence="2">cv. B73</strain>
    </source>
</reference>
<organism evidence="2 3">
    <name type="scientific">Zea mays</name>
    <name type="common">Maize</name>
    <dbReference type="NCBI Taxonomy" id="4577"/>
    <lineage>
        <taxon>Eukaryota</taxon>
        <taxon>Viridiplantae</taxon>
        <taxon>Streptophyta</taxon>
        <taxon>Embryophyta</taxon>
        <taxon>Tracheophyta</taxon>
        <taxon>Spermatophyta</taxon>
        <taxon>Magnoliopsida</taxon>
        <taxon>Liliopsida</taxon>
        <taxon>Poales</taxon>
        <taxon>Poaceae</taxon>
        <taxon>PACMAD clade</taxon>
        <taxon>Panicoideae</taxon>
        <taxon>Andropogonodae</taxon>
        <taxon>Andropogoneae</taxon>
        <taxon>Tripsacinae</taxon>
        <taxon>Zea</taxon>
    </lineage>
</organism>
<dbReference type="EnsemblPlants" id="Zm00001eb363510_T001">
    <property type="protein sequence ID" value="Zm00001eb363510_P001"/>
    <property type="gene ID" value="Zm00001eb363510"/>
</dbReference>
<accession>A0A804QXY6</accession>
<dbReference type="Proteomes" id="UP000007305">
    <property type="component" value="Chromosome 8"/>
</dbReference>
<protein>
    <submittedName>
        <fullName evidence="2">Uncharacterized protein</fullName>
    </submittedName>
</protein>
<evidence type="ECO:0000313" key="3">
    <source>
        <dbReference type="Proteomes" id="UP000007305"/>
    </source>
</evidence>
<evidence type="ECO:0000256" key="1">
    <source>
        <dbReference type="SAM" id="MobiDB-lite"/>
    </source>
</evidence>
<sequence length="174" mass="18207">MQLALCQLINNQPLKSPANYRTQNHQSRSYAWPGGGGGGWSSLAALASAAGDGGAAAGVRVGRRARPAVVVGRAAVRARHAPAAHGVVADVPAGTQLPPGRRADAAARLHRARARRAAIGPAVQIHHRCRRRLAGRTRDARCGKKEERRGGDGDGDREHGAAPWPVDVCHASAR</sequence>